<evidence type="ECO:0000313" key="3">
    <source>
        <dbReference type="EMBL" id="KAF2182325.1"/>
    </source>
</evidence>
<accession>A0A6A6DU76</accession>
<dbReference type="AlphaFoldDB" id="A0A6A6DU76"/>
<organism evidence="3 4">
    <name type="scientific">Zopfia rhizophila CBS 207.26</name>
    <dbReference type="NCBI Taxonomy" id="1314779"/>
    <lineage>
        <taxon>Eukaryota</taxon>
        <taxon>Fungi</taxon>
        <taxon>Dikarya</taxon>
        <taxon>Ascomycota</taxon>
        <taxon>Pezizomycotina</taxon>
        <taxon>Dothideomycetes</taxon>
        <taxon>Dothideomycetes incertae sedis</taxon>
        <taxon>Zopfiaceae</taxon>
        <taxon>Zopfia</taxon>
    </lineage>
</organism>
<evidence type="ECO:0000313" key="4">
    <source>
        <dbReference type="Proteomes" id="UP000800200"/>
    </source>
</evidence>
<keyword evidence="4" id="KW-1185">Reference proteome</keyword>
<dbReference type="Pfam" id="PF22974">
    <property type="entry name" value="DUF7029"/>
    <property type="match status" value="1"/>
</dbReference>
<dbReference type="Proteomes" id="UP000800200">
    <property type="component" value="Unassembled WGS sequence"/>
</dbReference>
<reference evidence="3" key="1">
    <citation type="journal article" date="2020" name="Stud. Mycol.">
        <title>101 Dothideomycetes genomes: a test case for predicting lifestyles and emergence of pathogens.</title>
        <authorList>
            <person name="Haridas S."/>
            <person name="Albert R."/>
            <person name="Binder M."/>
            <person name="Bloem J."/>
            <person name="Labutti K."/>
            <person name="Salamov A."/>
            <person name="Andreopoulos B."/>
            <person name="Baker S."/>
            <person name="Barry K."/>
            <person name="Bills G."/>
            <person name="Bluhm B."/>
            <person name="Cannon C."/>
            <person name="Castanera R."/>
            <person name="Culley D."/>
            <person name="Daum C."/>
            <person name="Ezra D."/>
            <person name="Gonzalez J."/>
            <person name="Henrissat B."/>
            <person name="Kuo A."/>
            <person name="Liang C."/>
            <person name="Lipzen A."/>
            <person name="Lutzoni F."/>
            <person name="Magnuson J."/>
            <person name="Mondo S."/>
            <person name="Nolan M."/>
            <person name="Ohm R."/>
            <person name="Pangilinan J."/>
            <person name="Park H.-J."/>
            <person name="Ramirez L."/>
            <person name="Alfaro M."/>
            <person name="Sun H."/>
            <person name="Tritt A."/>
            <person name="Yoshinaga Y."/>
            <person name="Zwiers L.-H."/>
            <person name="Turgeon B."/>
            <person name="Goodwin S."/>
            <person name="Spatafora J."/>
            <person name="Crous P."/>
            <person name="Grigoriev I."/>
        </authorList>
    </citation>
    <scope>NUCLEOTIDE SEQUENCE</scope>
    <source>
        <strain evidence="3">CBS 207.26</strain>
    </source>
</reference>
<dbReference type="InterPro" id="IPR055647">
    <property type="entry name" value="DUF7223"/>
</dbReference>
<evidence type="ECO:0008006" key="5">
    <source>
        <dbReference type="Google" id="ProtNLM"/>
    </source>
</evidence>
<evidence type="ECO:0000259" key="1">
    <source>
        <dbReference type="Pfam" id="PF22974"/>
    </source>
</evidence>
<dbReference type="OrthoDB" id="160645at2759"/>
<proteinExistence type="predicted"/>
<protein>
    <recommendedName>
        <fullName evidence="5">Acid protease</fullName>
    </recommendedName>
</protein>
<dbReference type="InterPro" id="IPR054293">
    <property type="entry name" value="DUF7029"/>
</dbReference>
<name>A0A6A6DU76_9PEZI</name>
<evidence type="ECO:0000259" key="2">
    <source>
        <dbReference type="Pfam" id="PF23865"/>
    </source>
</evidence>
<feature type="domain" description="DUF7029" evidence="1">
    <location>
        <begin position="67"/>
        <end position="163"/>
    </location>
</feature>
<dbReference type="EMBL" id="ML994648">
    <property type="protein sequence ID" value="KAF2182325.1"/>
    <property type="molecule type" value="Genomic_DNA"/>
</dbReference>
<gene>
    <name evidence="3" type="ORF">K469DRAFT_586259</name>
</gene>
<dbReference type="Pfam" id="PF23865">
    <property type="entry name" value="DUF7223"/>
    <property type="match status" value="1"/>
</dbReference>
<sequence length="547" mass="59151">MLTSNVWKTCKRTSPLTCFIVNIRSNGQVEKLAVCKYPILNCGFCADYYELKGPSNNTAVGFLKIENMQYPSVQLEHTAFVSSVACSNNSIRVAFNNRKAFSVAQADWSSYKSGVLLITADPKCRLSTEVMERGYVLVKNMTADNSTMTVIGQSEPVSFVQAVGQETPIDFSFGNFQANSTDGFNIPATGPPGKANGTAVYPPSSPANTTLRDPSGDSGFDEDLDRKIGVMTTEEFETQMLRRYNVTLEDISGDDDIPDLLPGFGLRRRHLVRRGLFKSIKKGLKKSFNKDFTFDTKKNQQTKQTPWGVGVELFSKTTPGGSGSAAVYCVDCGADGKMVLQGKVTFSVIKGLETGYISADGNLHAGLQIGIVASYKDHWGFEKDIVTVPLTPYTIPGIITLGPSLSLAAGAELDILAEGQLLAGITADVPNFSARFDLKDQEKSVIPNFGPQAKPVFDGKGKIVISADAFLALKLAVGSLLVLADLAGAIYFPVVCMYEERVYPKLFLAKDPVDGVAKLEDAKLEGVITGSKVKDCGYLPMKHDALH</sequence>
<feature type="domain" description="DUF7223" evidence="2">
    <location>
        <begin position="324"/>
        <end position="476"/>
    </location>
</feature>